<reference evidence="2 3" key="1">
    <citation type="submission" date="2020-02" db="EMBL/GenBank/DDBJ databases">
        <title>Draft genome sequence of Haematococcus lacustris strain NIES-144.</title>
        <authorList>
            <person name="Morimoto D."/>
            <person name="Nakagawa S."/>
            <person name="Yoshida T."/>
            <person name="Sawayama S."/>
        </authorList>
    </citation>
    <scope>NUCLEOTIDE SEQUENCE [LARGE SCALE GENOMIC DNA]</scope>
    <source>
        <strain evidence="2 3">NIES-144</strain>
    </source>
</reference>
<protein>
    <submittedName>
        <fullName evidence="2">Uncharacterized protein</fullName>
    </submittedName>
</protein>
<evidence type="ECO:0000256" key="1">
    <source>
        <dbReference type="SAM" id="MobiDB-lite"/>
    </source>
</evidence>
<keyword evidence="3" id="KW-1185">Reference proteome</keyword>
<dbReference type="Proteomes" id="UP000485058">
    <property type="component" value="Unassembled WGS sequence"/>
</dbReference>
<dbReference type="AlphaFoldDB" id="A0A699Z9H6"/>
<name>A0A699Z9H6_HAELA</name>
<feature type="region of interest" description="Disordered" evidence="1">
    <location>
        <begin position="55"/>
        <end position="76"/>
    </location>
</feature>
<proteinExistence type="predicted"/>
<accession>A0A699Z9H6</accession>
<organism evidence="2 3">
    <name type="scientific">Haematococcus lacustris</name>
    <name type="common">Green alga</name>
    <name type="synonym">Haematococcus pluvialis</name>
    <dbReference type="NCBI Taxonomy" id="44745"/>
    <lineage>
        <taxon>Eukaryota</taxon>
        <taxon>Viridiplantae</taxon>
        <taxon>Chlorophyta</taxon>
        <taxon>core chlorophytes</taxon>
        <taxon>Chlorophyceae</taxon>
        <taxon>CS clade</taxon>
        <taxon>Chlamydomonadales</taxon>
        <taxon>Haematococcaceae</taxon>
        <taxon>Haematococcus</taxon>
    </lineage>
</organism>
<comment type="caution">
    <text evidence="2">The sequence shown here is derived from an EMBL/GenBank/DDBJ whole genome shotgun (WGS) entry which is preliminary data.</text>
</comment>
<gene>
    <name evidence="2" type="ORF">HaLaN_16235</name>
</gene>
<evidence type="ECO:0000313" key="3">
    <source>
        <dbReference type="Proteomes" id="UP000485058"/>
    </source>
</evidence>
<sequence>MQPPADGAAPGLDAKLQALGALFELAASSTHLDQPLCLDCAAQLKDEVEAQIKEAEQEISPGQQGQGLEAPSPGLEWGALPAAEFEAQLQALRAASEAER</sequence>
<dbReference type="EMBL" id="BLLF01001441">
    <property type="protein sequence ID" value="GFH19307.1"/>
    <property type="molecule type" value="Genomic_DNA"/>
</dbReference>
<evidence type="ECO:0000313" key="2">
    <source>
        <dbReference type="EMBL" id="GFH19307.1"/>
    </source>
</evidence>